<evidence type="ECO:0000256" key="7">
    <source>
        <dbReference type="ARBA" id="ARBA00023010"/>
    </source>
</evidence>
<dbReference type="Proteomes" id="UP001183388">
    <property type="component" value="Unassembled WGS sequence"/>
</dbReference>
<keyword evidence="3 9" id="KW-1003">Cell membrane</keyword>
<evidence type="ECO:0000256" key="1">
    <source>
        <dbReference type="ARBA" id="ARBA00004162"/>
    </source>
</evidence>
<protein>
    <recommendedName>
        <fullName evidence="9">Sec-independent protein translocase protein TatA</fullName>
    </recommendedName>
</protein>
<evidence type="ECO:0000256" key="6">
    <source>
        <dbReference type="ARBA" id="ARBA00022989"/>
    </source>
</evidence>
<keyword evidence="2 9" id="KW-0813">Transport</keyword>
<keyword evidence="5 9" id="KW-0653">Protein transport</keyword>
<sequence>MGSFSAWHLLLVALVVIVVFGSKRLPDTARALGKSMRILKSETAAMKQESGQNAAPQDAGAAAPAQRTIQSAPGDTAGARPVEEPEPRRTAQG</sequence>
<dbReference type="Pfam" id="PF02416">
    <property type="entry name" value="TatA_B_E"/>
    <property type="match status" value="1"/>
</dbReference>
<dbReference type="PANTHER" id="PTHR42982">
    <property type="entry name" value="SEC-INDEPENDENT PROTEIN TRANSLOCASE PROTEIN TATA"/>
    <property type="match status" value="1"/>
</dbReference>
<comment type="function">
    <text evidence="9">Part of the twin-arginine translocation (Tat) system that transports large folded proteins containing a characteristic twin-arginine motif in their signal peptide across membranes. TatA could form the protein-conducting channel of the Tat system.</text>
</comment>
<dbReference type="RefSeq" id="WP_311628887.1">
    <property type="nucleotide sequence ID" value="NZ_JAVREN010000003.1"/>
</dbReference>
<keyword evidence="7 9" id="KW-0811">Translocation</keyword>
<dbReference type="NCBIfam" id="NF001854">
    <property type="entry name" value="PRK00575.1"/>
    <property type="match status" value="1"/>
</dbReference>
<evidence type="ECO:0000256" key="8">
    <source>
        <dbReference type="ARBA" id="ARBA00023136"/>
    </source>
</evidence>
<proteinExistence type="inferred from homology"/>
<dbReference type="Gene3D" id="1.20.5.3310">
    <property type="match status" value="1"/>
</dbReference>
<feature type="region of interest" description="Disordered" evidence="10">
    <location>
        <begin position="44"/>
        <end position="93"/>
    </location>
</feature>
<keyword evidence="12" id="KW-1185">Reference proteome</keyword>
<evidence type="ECO:0000256" key="4">
    <source>
        <dbReference type="ARBA" id="ARBA00022692"/>
    </source>
</evidence>
<dbReference type="PANTHER" id="PTHR42982:SF8">
    <property type="entry name" value="SEC-INDEPENDENT PROTEIN TRANSLOCASE PROTEIN TATA"/>
    <property type="match status" value="1"/>
</dbReference>
<dbReference type="InterPro" id="IPR006312">
    <property type="entry name" value="TatA/E"/>
</dbReference>
<feature type="compositionally biased region" description="Low complexity" evidence="10">
    <location>
        <begin position="54"/>
        <end position="66"/>
    </location>
</feature>
<comment type="subcellular location">
    <subcellularLocation>
        <location evidence="1 9">Cell membrane</location>
        <topology evidence="1 9">Single-pass membrane protein</topology>
    </subcellularLocation>
</comment>
<gene>
    <name evidence="9 11" type="primary">tatA</name>
    <name evidence="11" type="ORF">RM780_03220</name>
</gene>
<dbReference type="EMBL" id="JAVREN010000003">
    <property type="protein sequence ID" value="MDT0305973.1"/>
    <property type="molecule type" value="Genomic_DNA"/>
</dbReference>
<comment type="caution">
    <text evidence="11">The sequence shown here is derived from an EMBL/GenBank/DDBJ whole genome shotgun (WGS) entry which is preliminary data.</text>
</comment>
<comment type="similarity">
    <text evidence="9">Belongs to the TatA/E family.</text>
</comment>
<name>A0ABU2L335_9ACTN</name>
<evidence type="ECO:0000256" key="10">
    <source>
        <dbReference type="SAM" id="MobiDB-lite"/>
    </source>
</evidence>
<keyword evidence="8 9" id="KW-0472">Membrane</keyword>
<feature type="compositionally biased region" description="Basic and acidic residues" evidence="10">
    <location>
        <begin position="81"/>
        <end position="93"/>
    </location>
</feature>
<dbReference type="InterPro" id="IPR003369">
    <property type="entry name" value="TatA/B/E"/>
</dbReference>
<comment type="subunit">
    <text evidence="9">The Tat system comprises two distinct complexes: a TatABC complex, containing multiple copies of TatA, TatB and TatC subunits, and a separate TatA complex, containing only TatA subunits. Substrates initially bind to the TatABC complex, which probably triggers association of the separate TatA complex to form the active translocon.</text>
</comment>
<dbReference type="PRINTS" id="PR01506">
    <property type="entry name" value="TATBPROTEIN"/>
</dbReference>
<keyword evidence="6 9" id="KW-1133">Transmembrane helix</keyword>
<evidence type="ECO:0000256" key="2">
    <source>
        <dbReference type="ARBA" id="ARBA00022448"/>
    </source>
</evidence>
<reference evidence="12" key="1">
    <citation type="submission" date="2023-07" db="EMBL/GenBank/DDBJ databases">
        <title>30 novel species of actinomycetes from the DSMZ collection.</title>
        <authorList>
            <person name="Nouioui I."/>
        </authorList>
    </citation>
    <scope>NUCLEOTIDE SEQUENCE [LARGE SCALE GENOMIC DNA]</scope>
    <source>
        <strain evidence="12">DSM 44917</strain>
    </source>
</reference>
<dbReference type="HAMAP" id="MF_00236">
    <property type="entry name" value="TatA_E"/>
    <property type="match status" value="1"/>
</dbReference>
<accession>A0ABU2L335</accession>
<organism evidence="11 12">
    <name type="scientific">Streptomyces boetiae</name>
    <dbReference type="NCBI Taxonomy" id="3075541"/>
    <lineage>
        <taxon>Bacteria</taxon>
        <taxon>Bacillati</taxon>
        <taxon>Actinomycetota</taxon>
        <taxon>Actinomycetes</taxon>
        <taxon>Kitasatosporales</taxon>
        <taxon>Streptomycetaceae</taxon>
        <taxon>Streptomyces</taxon>
    </lineage>
</organism>
<evidence type="ECO:0000313" key="12">
    <source>
        <dbReference type="Proteomes" id="UP001183388"/>
    </source>
</evidence>
<dbReference type="NCBIfam" id="TIGR01411">
    <property type="entry name" value="tatAE"/>
    <property type="match status" value="1"/>
</dbReference>
<evidence type="ECO:0000256" key="5">
    <source>
        <dbReference type="ARBA" id="ARBA00022927"/>
    </source>
</evidence>
<evidence type="ECO:0000313" key="11">
    <source>
        <dbReference type="EMBL" id="MDT0305973.1"/>
    </source>
</evidence>
<keyword evidence="4 9" id="KW-0812">Transmembrane</keyword>
<evidence type="ECO:0000256" key="3">
    <source>
        <dbReference type="ARBA" id="ARBA00022475"/>
    </source>
</evidence>
<evidence type="ECO:0000256" key="9">
    <source>
        <dbReference type="HAMAP-Rule" id="MF_00236"/>
    </source>
</evidence>